<comment type="caution">
    <text evidence="1">The sequence shown here is derived from an EMBL/GenBank/DDBJ whole genome shotgun (WGS) entry which is preliminary data.</text>
</comment>
<name>A0A9X2LAV8_9PROT</name>
<gene>
    <name evidence="1" type="primary">pxpA</name>
    <name evidence="1" type="ORF">NOG11_13200</name>
</gene>
<evidence type="ECO:0000313" key="1">
    <source>
        <dbReference type="EMBL" id="MCQ8186338.1"/>
    </source>
</evidence>
<dbReference type="Proteomes" id="UP001142610">
    <property type="component" value="Unassembled WGS sequence"/>
</dbReference>
<keyword evidence="2" id="KW-1185">Reference proteome</keyword>
<dbReference type="EC" id="3.5.2.9" evidence="1"/>
<dbReference type="GO" id="GO:0005975">
    <property type="term" value="P:carbohydrate metabolic process"/>
    <property type="evidence" value="ECO:0007669"/>
    <property type="project" value="InterPro"/>
</dbReference>
<evidence type="ECO:0000313" key="2">
    <source>
        <dbReference type="Proteomes" id="UP001142610"/>
    </source>
</evidence>
<dbReference type="GO" id="GO:0017168">
    <property type="term" value="F:5-oxoprolinase (ATP-hydrolyzing) activity"/>
    <property type="evidence" value="ECO:0007669"/>
    <property type="project" value="UniProtKB-EC"/>
</dbReference>
<accession>A0A9X2LAV8</accession>
<dbReference type="InterPro" id="IPR005501">
    <property type="entry name" value="LamB/YcsF/PxpA-like"/>
</dbReference>
<dbReference type="EMBL" id="JANIBC010000016">
    <property type="protein sequence ID" value="MCQ8186338.1"/>
    <property type="molecule type" value="Genomic_DNA"/>
</dbReference>
<dbReference type="CDD" id="cd10801">
    <property type="entry name" value="LamB_YcsF_like_1"/>
    <property type="match status" value="1"/>
</dbReference>
<keyword evidence="1" id="KW-0378">Hydrolase</keyword>
<dbReference type="PANTHER" id="PTHR30292:SF0">
    <property type="entry name" value="5-OXOPROLINASE SUBUNIT A"/>
    <property type="match status" value="1"/>
</dbReference>
<proteinExistence type="predicted"/>
<sequence>MAMKIDLNADLGEGMEHDEALLRFVTSCSVACGGHAGDAVSMRRTLKLAKVAGVRVGAHPSYPDREGFGRRSLDIDQAKLEASLTDQITALRRIADTEEYTLTHLKAHGALYNDATGDEVKAELLVRLIENLLPGASLLGPPGSALERASHGRLAFLAEGFIDRGYRQDGTLVPRTERGAFVSEPDAQLSQALALATEKPLEADGGMLRLKAATLCIHGDGPGADQVAQRLRAGLAQSGVSVEPYAC</sequence>
<dbReference type="Gene3D" id="3.20.20.370">
    <property type="entry name" value="Glycoside hydrolase/deacetylase"/>
    <property type="match status" value="1"/>
</dbReference>
<dbReference type="AlphaFoldDB" id="A0A9X2LAV8"/>
<reference evidence="1" key="1">
    <citation type="submission" date="2022-07" db="EMBL/GenBank/DDBJ databases">
        <title>Parvularcula maris sp. nov., an algicidal bacterium isolated from seawater.</title>
        <authorList>
            <person name="Li F."/>
        </authorList>
    </citation>
    <scope>NUCLEOTIDE SEQUENCE</scope>
    <source>
        <strain evidence="1">BGMRC 0090</strain>
    </source>
</reference>
<dbReference type="InterPro" id="IPR011330">
    <property type="entry name" value="Glyco_hydro/deAcase_b/a-brl"/>
</dbReference>
<dbReference type="SUPFAM" id="SSF88713">
    <property type="entry name" value="Glycoside hydrolase/deacetylase"/>
    <property type="match status" value="1"/>
</dbReference>
<dbReference type="NCBIfam" id="NF003814">
    <property type="entry name" value="PRK05406.1-3"/>
    <property type="match status" value="1"/>
</dbReference>
<dbReference type="PANTHER" id="PTHR30292">
    <property type="entry name" value="UNCHARACTERIZED PROTEIN YBGL-RELATED"/>
    <property type="match status" value="1"/>
</dbReference>
<dbReference type="RefSeq" id="WP_256620247.1">
    <property type="nucleotide sequence ID" value="NZ_JANIBC010000016.1"/>
</dbReference>
<organism evidence="1 2">
    <name type="scientific">Parvularcula maris</name>
    <dbReference type="NCBI Taxonomy" id="2965077"/>
    <lineage>
        <taxon>Bacteria</taxon>
        <taxon>Pseudomonadati</taxon>
        <taxon>Pseudomonadota</taxon>
        <taxon>Alphaproteobacteria</taxon>
        <taxon>Parvularculales</taxon>
        <taxon>Parvularculaceae</taxon>
        <taxon>Parvularcula</taxon>
    </lineage>
</organism>
<protein>
    <submittedName>
        <fullName evidence="1">5-oxoprolinase subunit PxpA</fullName>
        <ecNumber evidence="1">3.5.2.9</ecNumber>
    </submittedName>
</protein>
<dbReference type="Pfam" id="PF03746">
    <property type="entry name" value="LamB_YcsF"/>
    <property type="match status" value="1"/>
</dbReference>